<gene>
    <name evidence="1" type="ORF">NUH88_12485</name>
</gene>
<dbReference type="EMBL" id="CP102480">
    <property type="protein sequence ID" value="UUX48232.1"/>
    <property type="molecule type" value="Genomic_DNA"/>
</dbReference>
<dbReference type="Proteomes" id="UP001060336">
    <property type="component" value="Chromosome"/>
</dbReference>
<dbReference type="RefSeq" id="WP_257766740.1">
    <property type="nucleotide sequence ID" value="NZ_CP102480.1"/>
</dbReference>
<evidence type="ECO:0000313" key="1">
    <source>
        <dbReference type="EMBL" id="UUX48232.1"/>
    </source>
</evidence>
<dbReference type="AlphaFoldDB" id="A0A9J7AL78"/>
<organism evidence="1 2">
    <name type="scientific">Nisaea acidiphila</name>
    <dbReference type="NCBI Taxonomy" id="1862145"/>
    <lineage>
        <taxon>Bacteria</taxon>
        <taxon>Pseudomonadati</taxon>
        <taxon>Pseudomonadota</taxon>
        <taxon>Alphaproteobacteria</taxon>
        <taxon>Rhodospirillales</taxon>
        <taxon>Thalassobaculaceae</taxon>
        <taxon>Nisaea</taxon>
    </lineage>
</organism>
<name>A0A9J7AL78_9PROT</name>
<dbReference type="KEGG" id="naci:NUH88_12485"/>
<proteinExistence type="predicted"/>
<accession>A0A9J7AL78</accession>
<protein>
    <submittedName>
        <fullName evidence="1">Uncharacterized protein</fullName>
    </submittedName>
</protein>
<reference evidence="1" key="1">
    <citation type="submission" date="2022-08" db="EMBL/GenBank/DDBJ databases">
        <title>Nisaea acidiphila sp. nov., isolated from a marine algal debris and emended description of the genus Nisaea Urios et al. 2008.</title>
        <authorList>
            <person name="Kwon K."/>
        </authorList>
    </citation>
    <scope>NUCLEOTIDE SEQUENCE</scope>
    <source>
        <strain evidence="1">MEBiC11861</strain>
    </source>
</reference>
<keyword evidence="2" id="KW-1185">Reference proteome</keyword>
<sequence length="91" mass="10354">MALDKGRATELEHMVRKMGGIISVFEVRSDPVGNARFSAFRDLMDVFHAMCERQLKEQKDFIDEMGDLTEEESERVKAAFEKIYGKPPSGV</sequence>
<evidence type="ECO:0000313" key="2">
    <source>
        <dbReference type="Proteomes" id="UP001060336"/>
    </source>
</evidence>